<gene>
    <name evidence="3" type="ORF">SCF082_LOCUS36472</name>
</gene>
<evidence type="ECO:0000313" key="3">
    <source>
        <dbReference type="EMBL" id="CAK9075159.1"/>
    </source>
</evidence>
<keyword evidence="2" id="KW-1133">Transmembrane helix</keyword>
<feature type="transmembrane region" description="Helical" evidence="2">
    <location>
        <begin position="26"/>
        <end position="49"/>
    </location>
</feature>
<evidence type="ECO:0008006" key="5">
    <source>
        <dbReference type="Google" id="ProtNLM"/>
    </source>
</evidence>
<evidence type="ECO:0000256" key="2">
    <source>
        <dbReference type="SAM" id="Phobius"/>
    </source>
</evidence>
<accession>A0ABP0PJQ2</accession>
<feature type="region of interest" description="Disordered" evidence="1">
    <location>
        <begin position="353"/>
        <end position="375"/>
    </location>
</feature>
<keyword evidence="2" id="KW-0812">Transmembrane</keyword>
<sequence>MADVEQEAPLVAGEWMASKSTSRRGMVIASAVTLLLASSLSVTAGYVYLHREQFKAVTNAHGPSMEEHSKLPFPDKRDIQDLLNVFQDMFPDGSVFKEVKYLDIDNSDPSNIKSKPKHVVHPNVTMQKLRMLQEETPVMDLSYMQQLNIGMCAIDAYQSALTIGQIATNIHALVDACKSPYPQNPEQQDFCGGLVSLNLALWGYLACFIEDMVSSCGPEFNLNAGCSLDVTGLLTNSFLAASAGAGMKQNCLPPGGYKETTPPPITADPALRRDFTKKELALLKKIVEKLRESEAFQATQSRDRQKRNFAIGAGTRRLEEFTELPGAPFEKQKADLESDAEYLKKRANELLQKIGGQNGDEEIEEPTPEAGNPWM</sequence>
<dbReference type="Proteomes" id="UP001642464">
    <property type="component" value="Unassembled WGS sequence"/>
</dbReference>
<evidence type="ECO:0000256" key="1">
    <source>
        <dbReference type="SAM" id="MobiDB-lite"/>
    </source>
</evidence>
<evidence type="ECO:0000313" key="4">
    <source>
        <dbReference type="Proteomes" id="UP001642464"/>
    </source>
</evidence>
<dbReference type="EMBL" id="CAXAMM010036002">
    <property type="protein sequence ID" value="CAK9075159.1"/>
    <property type="molecule type" value="Genomic_DNA"/>
</dbReference>
<name>A0ABP0PJQ2_9DINO</name>
<comment type="caution">
    <text evidence="3">The sequence shown here is derived from an EMBL/GenBank/DDBJ whole genome shotgun (WGS) entry which is preliminary data.</text>
</comment>
<organism evidence="3 4">
    <name type="scientific">Durusdinium trenchii</name>
    <dbReference type="NCBI Taxonomy" id="1381693"/>
    <lineage>
        <taxon>Eukaryota</taxon>
        <taxon>Sar</taxon>
        <taxon>Alveolata</taxon>
        <taxon>Dinophyceae</taxon>
        <taxon>Suessiales</taxon>
        <taxon>Symbiodiniaceae</taxon>
        <taxon>Durusdinium</taxon>
    </lineage>
</organism>
<proteinExistence type="predicted"/>
<protein>
    <recommendedName>
        <fullName evidence="5">Transmembrane protein</fullName>
    </recommendedName>
</protein>
<keyword evidence="2" id="KW-0472">Membrane</keyword>
<reference evidence="3 4" key="1">
    <citation type="submission" date="2024-02" db="EMBL/GenBank/DDBJ databases">
        <authorList>
            <person name="Chen Y."/>
            <person name="Shah S."/>
            <person name="Dougan E. K."/>
            <person name="Thang M."/>
            <person name="Chan C."/>
        </authorList>
    </citation>
    <scope>NUCLEOTIDE SEQUENCE [LARGE SCALE GENOMIC DNA]</scope>
</reference>
<keyword evidence="4" id="KW-1185">Reference proteome</keyword>